<name>A0ABT8KSM7_9BACT</name>
<evidence type="ECO:0000259" key="2">
    <source>
        <dbReference type="PROSITE" id="PS51186"/>
    </source>
</evidence>
<dbReference type="CDD" id="cd00090">
    <property type="entry name" value="HTH_ARSR"/>
    <property type="match status" value="1"/>
</dbReference>
<evidence type="ECO:0000313" key="3">
    <source>
        <dbReference type="EMBL" id="MDN5203746.1"/>
    </source>
</evidence>
<dbReference type="RefSeq" id="WP_346753769.1">
    <property type="nucleotide sequence ID" value="NZ_JAUJEA010000008.1"/>
</dbReference>
<sequence>MNVLNQLGELALGSRLRRLSDQIMREGVEIYKNNGIDFEAKFFPIFYLLLQKSHLSVTEISIELGLAHPSVIQTLREMERRKLITSVRDKKDGRKRLVALTQRAMELSEKMEPVWNDIATAMHDMIATHKHNILSAMESIENDFLGKGLADRVVEITTQRKLNEVEIIDYDQSYARYFKDINYEWIEKYFTIEAIDKEVLENHKTYILDKGGHIFFAKYHNDIVGTCALIKFDDEKYELSKMGVMEGYQGKQIGKKLGLAIIDKAKEKGAKTLFLDSNRKLVPAINLYKRLGFKTINNTNESVYQRSNISMELDLTKNEYIQ</sequence>
<organism evidence="3 4">
    <name type="scientific">Splendidivirga corallicola</name>
    <dbReference type="NCBI Taxonomy" id="3051826"/>
    <lineage>
        <taxon>Bacteria</taxon>
        <taxon>Pseudomonadati</taxon>
        <taxon>Bacteroidota</taxon>
        <taxon>Cytophagia</taxon>
        <taxon>Cytophagales</taxon>
        <taxon>Splendidivirgaceae</taxon>
        <taxon>Splendidivirga</taxon>
    </lineage>
</organism>
<gene>
    <name evidence="3" type="ORF">QQ008_20315</name>
</gene>
<comment type="caution">
    <text evidence="3">The sequence shown here is derived from an EMBL/GenBank/DDBJ whole genome shotgun (WGS) entry which is preliminary data.</text>
</comment>
<dbReference type="Pfam" id="PF00583">
    <property type="entry name" value="Acetyltransf_1"/>
    <property type="match status" value="1"/>
</dbReference>
<dbReference type="Gene3D" id="1.10.10.10">
    <property type="entry name" value="Winged helix-like DNA-binding domain superfamily/Winged helix DNA-binding domain"/>
    <property type="match status" value="1"/>
</dbReference>
<dbReference type="InterPro" id="IPR016181">
    <property type="entry name" value="Acyl_CoA_acyltransferase"/>
</dbReference>
<feature type="domain" description="N-acetyltransferase" evidence="2">
    <location>
        <begin position="165"/>
        <end position="316"/>
    </location>
</feature>
<reference evidence="3" key="1">
    <citation type="submission" date="2023-06" db="EMBL/GenBank/DDBJ databases">
        <title>Genomic of Parafulvivirga corallium.</title>
        <authorList>
            <person name="Wang G."/>
        </authorList>
    </citation>
    <scope>NUCLEOTIDE SEQUENCE</scope>
    <source>
        <strain evidence="3">BMA10</strain>
    </source>
</reference>
<keyword evidence="1" id="KW-0808">Transferase</keyword>
<accession>A0ABT8KSM7</accession>
<dbReference type="PANTHER" id="PTHR13947">
    <property type="entry name" value="GNAT FAMILY N-ACETYLTRANSFERASE"/>
    <property type="match status" value="1"/>
</dbReference>
<dbReference type="Gene3D" id="3.40.630.30">
    <property type="match status" value="1"/>
</dbReference>
<evidence type="ECO:0000256" key="1">
    <source>
        <dbReference type="ARBA" id="ARBA00022679"/>
    </source>
</evidence>
<dbReference type="CDD" id="cd04301">
    <property type="entry name" value="NAT_SF"/>
    <property type="match status" value="1"/>
</dbReference>
<dbReference type="SUPFAM" id="SSF46785">
    <property type="entry name" value="Winged helix' DNA-binding domain"/>
    <property type="match status" value="1"/>
</dbReference>
<dbReference type="Proteomes" id="UP001172082">
    <property type="component" value="Unassembled WGS sequence"/>
</dbReference>
<keyword evidence="4" id="KW-1185">Reference proteome</keyword>
<dbReference type="EMBL" id="JAUJEA010000008">
    <property type="protein sequence ID" value="MDN5203746.1"/>
    <property type="molecule type" value="Genomic_DNA"/>
</dbReference>
<dbReference type="InterPro" id="IPR050769">
    <property type="entry name" value="NAT_camello-type"/>
</dbReference>
<dbReference type="InterPro" id="IPR036388">
    <property type="entry name" value="WH-like_DNA-bd_sf"/>
</dbReference>
<dbReference type="PROSITE" id="PS51186">
    <property type="entry name" value="GNAT"/>
    <property type="match status" value="1"/>
</dbReference>
<evidence type="ECO:0000313" key="4">
    <source>
        <dbReference type="Proteomes" id="UP001172082"/>
    </source>
</evidence>
<dbReference type="InterPro" id="IPR036390">
    <property type="entry name" value="WH_DNA-bd_sf"/>
</dbReference>
<protein>
    <submittedName>
        <fullName evidence="3">Bifunctional helix-turn-helix transcriptional regulator/GNAT family N-acetyltransferase</fullName>
    </submittedName>
</protein>
<proteinExistence type="predicted"/>
<dbReference type="SUPFAM" id="SSF55729">
    <property type="entry name" value="Acyl-CoA N-acyltransferases (Nat)"/>
    <property type="match status" value="1"/>
</dbReference>
<dbReference type="InterPro" id="IPR011991">
    <property type="entry name" value="ArsR-like_HTH"/>
</dbReference>
<dbReference type="PANTHER" id="PTHR13947:SF37">
    <property type="entry name" value="LD18367P"/>
    <property type="match status" value="1"/>
</dbReference>
<dbReference type="InterPro" id="IPR000182">
    <property type="entry name" value="GNAT_dom"/>
</dbReference>